<dbReference type="PROSITE" id="PS00107">
    <property type="entry name" value="PROTEIN_KINASE_ATP"/>
    <property type="match status" value="1"/>
</dbReference>
<evidence type="ECO:0000256" key="4">
    <source>
        <dbReference type="ARBA" id="ARBA00009903"/>
    </source>
</evidence>
<dbReference type="GO" id="GO:0032154">
    <property type="term" value="C:cleavage furrow"/>
    <property type="evidence" value="ECO:0007669"/>
    <property type="project" value="UniProtKB-SubCell"/>
</dbReference>
<dbReference type="PROSITE" id="PS50081">
    <property type="entry name" value="ZF_DAG_PE_2"/>
    <property type="match status" value="1"/>
</dbReference>
<dbReference type="Gene3D" id="2.30.29.30">
    <property type="entry name" value="Pleckstrin-homology domain (PH domain)/Phosphotyrosine-binding domain (PTB)"/>
    <property type="match status" value="1"/>
</dbReference>
<proteinExistence type="inferred from homology"/>
<dbReference type="Proteomes" id="UP000887575">
    <property type="component" value="Unassembled WGS sequence"/>
</dbReference>
<keyword evidence="16 26" id="KW-0067">ATP-binding</keyword>
<dbReference type="InterPro" id="IPR017441">
    <property type="entry name" value="Protein_kinase_ATP_BS"/>
</dbReference>
<evidence type="ECO:0000256" key="13">
    <source>
        <dbReference type="ARBA" id="ARBA00022777"/>
    </source>
</evidence>
<dbReference type="GO" id="GO:0048477">
    <property type="term" value="P:oogenesis"/>
    <property type="evidence" value="ECO:0007669"/>
    <property type="project" value="UniProtKB-KW"/>
</dbReference>
<dbReference type="PROSITE" id="PS51285">
    <property type="entry name" value="AGC_KINASE_CTER"/>
    <property type="match status" value="1"/>
</dbReference>
<dbReference type="AlphaFoldDB" id="A0AAF3EDG1"/>
<keyword evidence="15" id="KW-0862">Zinc</keyword>
<evidence type="ECO:0000256" key="21">
    <source>
        <dbReference type="ARBA" id="ARBA00053856"/>
    </source>
</evidence>
<feature type="region of interest" description="Disordered" evidence="27">
    <location>
        <begin position="862"/>
        <end position="882"/>
    </location>
</feature>
<dbReference type="Pfam" id="PF00069">
    <property type="entry name" value="Pkinase"/>
    <property type="match status" value="1"/>
</dbReference>
<dbReference type="InterPro" id="IPR000961">
    <property type="entry name" value="AGC-kinase_C"/>
</dbReference>
<dbReference type="PROSITE" id="PS00108">
    <property type="entry name" value="PROTEIN_KINASE_ST"/>
    <property type="match status" value="1"/>
</dbReference>
<dbReference type="PANTHER" id="PTHR22988">
    <property type="entry name" value="MYOTONIC DYSTROPHY S/T KINASE-RELATED"/>
    <property type="match status" value="1"/>
</dbReference>
<dbReference type="GO" id="GO:0048598">
    <property type="term" value="P:embryonic morphogenesis"/>
    <property type="evidence" value="ECO:0007669"/>
    <property type="project" value="TreeGrafter"/>
</dbReference>
<evidence type="ECO:0000256" key="15">
    <source>
        <dbReference type="ARBA" id="ARBA00022833"/>
    </source>
</evidence>
<evidence type="ECO:0000256" key="12">
    <source>
        <dbReference type="ARBA" id="ARBA00022771"/>
    </source>
</evidence>
<dbReference type="GO" id="GO:0007266">
    <property type="term" value="P:Rho protein signal transduction"/>
    <property type="evidence" value="ECO:0007669"/>
    <property type="project" value="TreeGrafter"/>
</dbReference>
<feature type="binding site" evidence="26">
    <location>
        <position position="98"/>
    </location>
    <ligand>
        <name>ATP</name>
        <dbReference type="ChEBI" id="CHEBI:30616"/>
    </ligand>
</feature>
<evidence type="ECO:0000256" key="26">
    <source>
        <dbReference type="PROSITE-ProRule" id="PRU10141"/>
    </source>
</evidence>
<comment type="function">
    <text evidence="21">Negatively regulates mel-11 to relieve the inhibition of mlc-4, allowing contraction of the circumferentially oriented microfilaments in epidermal cells and thereby regulating myosin II contractility during spermathecal contraction, cleavage furrow contraction in early embryos, and embryonic elongation and morphogenesis. Required for P-cell migration. May also play a role in oocyte cellularization.</text>
</comment>
<evidence type="ECO:0000256" key="1">
    <source>
        <dbReference type="ARBA" id="ARBA00001946"/>
    </source>
</evidence>
<evidence type="ECO:0000313" key="32">
    <source>
        <dbReference type="WBParaSite" id="MBELARI_LOCUS12005"/>
    </source>
</evidence>
<dbReference type="InterPro" id="IPR002219">
    <property type="entry name" value="PKC_DAG/PE"/>
</dbReference>
<dbReference type="SUPFAM" id="SSF57889">
    <property type="entry name" value="Cysteine-rich domain"/>
    <property type="match status" value="1"/>
</dbReference>
<dbReference type="FunFam" id="1.10.510.10:FF:000047">
    <property type="entry name" value="Rho-associated protein kinase 1"/>
    <property type="match status" value="1"/>
</dbReference>
<evidence type="ECO:0000256" key="18">
    <source>
        <dbReference type="ARBA" id="ARBA00022943"/>
    </source>
</evidence>
<keyword evidence="13" id="KW-0418">Kinase</keyword>
<evidence type="ECO:0000256" key="6">
    <source>
        <dbReference type="ARBA" id="ARBA00022490"/>
    </source>
</evidence>
<evidence type="ECO:0000256" key="10">
    <source>
        <dbReference type="ARBA" id="ARBA00022723"/>
    </source>
</evidence>
<evidence type="ECO:0000256" key="20">
    <source>
        <dbReference type="ARBA" id="ARBA00023212"/>
    </source>
</evidence>
<evidence type="ECO:0000256" key="16">
    <source>
        <dbReference type="ARBA" id="ARBA00022840"/>
    </source>
</evidence>
<name>A0AAF3EDG1_9BILA</name>
<evidence type="ECO:0000256" key="14">
    <source>
        <dbReference type="ARBA" id="ARBA00022782"/>
    </source>
</evidence>
<dbReference type="InterPro" id="IPR011009">
    <property type="entry name" value="Kinase-like_dom_sf"/>
</dbReference>
<evidence type="ECO:0000256" key="24">
    <source>
        <dbReference type="ARBA" id="ARBA00079005"/>
    </source>
</evidence>
<feature type="domain" description="Protein kinase" evidence="28">
    <location>
        <begin position="69"/>
        <end position="331"/>
    </location>
</feature>
<dbReference type="WBParaSite" id="MBELARI_LOCUS12005">
    <property type="protein sequence ID" value="MBELARI_LOCUS12005"/>
    <property type="gene ID" value="MBELARI_LOCUS12005"/>
</dbReference>
<keyword evidence="12" id="KW-0863">Zinc-finger</keyword>
<comment type="similarity">
    <text evidence="4">Belongs to the protein kinase superfamily. AGC Ser/Thr protein kinase family.</text>
</comment>
<feature type="compositionally biased region" description="Polar residues" evidence="27">
    <location>
        <begin position="1199"/>
        <end position="1215"/>
    </location>
</feature>
<dbReference type="GO" id="GO:0005737">
    <property type="term" value="C:cytoplasm"/>
    <property type="evidence" value="ECO:0007669"/>
    <property type="project" value="TreeGrafter"/>
</dbReference>
<dbReference type="InterPro" id="IPR008271">
    <property type="entry name" value="Ser/Thr_kinase_AS"/>
</dbReference>
<feature type="compositionally biased region" description="Basic and acidic residues" evidence="27">
    <location>
        <begin position="862"/>
        <end position="873"/>
    </location>
</feature>
<dbReference type="GO" id="GO:0008270">
    <property type="term" value="F:zinc ion binding"/>
    <property type="evidence" value="ECO:0007669"/>
    <property type="project" value="UniProtKB-KW"/>
</dbReference>
<dbReference type="FunFam" id="3.30.200.20:FF:000072">
    <property type="entry name" value="Rho-associated protein kinase 2"/>
    <property type="match status" value="1"/>
</dbReference>
<evidence type="ECO:0000256" key="17">
    <source>
        <dbReference type="ARBA" id="ARBA00022842"/>
    </source>
</evidence>
<keyword evidence="31" id="KW-1185">Reference proteome</keyword>
<evidence type="ECO:0000256" key="9">
    <source>
        <dbReference type="ARBA" id="ARBA00022679"/>
    </source>
</evidence>
<keyword evidence="7" id="KW-0723">Serine/threonine-protein kinase</keyword>
<evidence type="ECO:0000256" key="11">
    <source>
        <dbReference type="ARBA" id="ARBA00022741"/>
    </source>
</evidence>
<dbReference type="GO" id="GO:0072518">
    <property type="term" value="F:Rho-dependent protein serine/threonine kinase activity"/>
    <property type="evidence" value="ECO:0007669"/>
    <property type="project" value="TreeGrafter"/>
</dbReference>
<dbReference type="GO" id="GO:0005524">
    <property type="term" value="F:ATP binding"/>
    <property type="evidence" value="ECO:0007669"/>
    <property type="project" value="UniProtKB-UniRule"/>
</dbReference>
<keyword evidence="14" id="KW-0221">Differentiation</keyword>
<dbReference type="GO" id="GO:0031032">
    <property type="term" value="P:actomyosin structure organization"/>
    <property type="evidence" value="ECO:0007669"/>
    <property type="project" value="TreeGrafter"/>
</dbReference>
<comment type="cofactor">
    <cofactor evidence="1">
        <name>Mg(2+)</name>
        <dbReference type="ChEBI" id="CHEBI:18420"/>
    </cofactor>
</comment>
<dbReference type="SMART" id="SM00109">
    <property type="entry name" value="C1"/>
    <property type="match status" value="1"/>
</dbReference>
<feature type="domain" description="AGC-kinase C-terminal" evidence="30">
    <location>
        <begin position="332"/>
        <end position="403"/>
    </location>
</feature>
<keyword evidence="17" id="KW-0460">Magnesium</keyword>
<dbReference type="EC" id="2.7.11.1" evidence="5"/>
<dbReference type="GO" id="GO:1901888">
    <property type="term" value="P:regulation of cell junction assembly"/>
    <property type="evidence" value="ECO:0007669"/>
    <property type="project" value="TreeGrafter"/>
</dbReference>
<dbReference type="SUPFAM" id="SSF56112">
    <property type="entry name" value="Protein kinase-like (PK-like)"/>
    <property type="match status" value="1"/>
</dbReference>
<keyword evidence="9" id="KW-0808">Transferase</keyword>
<keyword evidence="11 26" id="KW-0547">Nucleotide-binding</keyword>
<dbReference type="SMART" id="SM00220">
    <property type="entry name" value="S_TKc"/>
    <property type="match status" value="1"/>
</dbReference>
<evidence type="ECO:0000256" key="23">
    <source>
        <dbReference type="ARBA" id="ARBA00068946"/>
    </source>
</evidence>
<sequence>MESSSRLVQQLLDPRSPLNIEGLLDAVTALVQDCNYPVLRKIKTIDQFVKKYDPHVRKLSEMRLKGSDFELIKVIGRGAFGEVQLVRQTKTRQVYAMKLLNKDDMIKRSESAFFWEERDIMAHTQSDWIVRLHYAFQDERFLYMVMEYMPGGDLVNLITTYEVSEKWARFYTAELVEALAALHSMGYIHRDVKPDNMLISRTGHIKLADFGTCVRMNAHGRVHCSTAVGTPDYIAAEVLSNQGREAEFGVEVDWWSVGVFLYELFVGETPFYADSIVNTYTNIMNFENSLSFPEDTTMSPAAKDLIRSFLSKAETRLGRKGAEEIRRHNFFKNNEWTFETLRDAAPPIVPELHGDDDTTNFTDVEPDRDAARESFQIPRAFTGNQLPFVGFTYTNELSPLRHFTEAIKDKNANPVAITAPRIEETRPLRNPALEEDLKRAKNELERTRRDLLERTAQLEHERLVLDKAKQRTAETEAHAKRLVERIDELERESDEFRNRQRLHGESEDRVRRLENELKVHQATMGDLEDNLAKAKEEEDRLRKRERQLAQELDIEKESAARKSLRLKELEDKNNTLLARINEQAGKEEELTRRLAKALDECKENGLHDTTVARETELHLKLETARKQLDDARLDVERERRGHVTTQNELEQKAKSLAALRLNEEFLKEELSRLKEEKVQLKKRENLLSEENKAYAQTIENLESLMRTDQDMIDCYNREIQTLSSELSDAKKEISSAETIRHENENIRQKFDSEQLARRIAEANLTELDKEKTMLKEEIRQLVHRNEKDLSDKEKAISMLTEELKEARISLVELNETRERNGQLNSREQERITILEKHIKELERKALMAESLKTSAIRKLEQIMSERKPEKSSKSNDSSRQLRQKERDLMNAHQEIHELKNKLKESHNEKQRLHATFSENIQDQEKMAEQLRDRIKELEEERERGLRLYELNGDVRSVDSREGIPSSISSGIIYEGSVELWPKVKKGSRIKASKQPWLGMYAQLTHSAFILFNETKSGAHDDKPAIYIEASRLCYARLVTAADVRFADPSAIPKIFHVMYDGATDSNGFSASRHSSMSDLNATLISQAESETNLSIRSASSGHRHDFQELSFHMSAYCDFCNKKLSDLIRPPPALECKNCHYKIHKEHQMAEIPVCKSKNGVMSEMLLMAVDQRESNTWVRHLMRTIEAAGGQRRAGVSRNRSTLPSTHSRQSSNQ</sequence>
<keyword evidence="18" id="KW-0896">Oogenesis</keyword>
<dbReference type="SMART" id="SM00133">
    <property type="entry name" value="S_TK_X"/>
    <property type="match status" value="1"/>
</dbReference>
<dbReference type="PANTHER" id="PTHR22988:SF73">
    <property type="entry name" value="RHO-ASSOCIATED PROTEIN KINASE"/>
    <property type="match status" value="1"/>
</dbReference>
<evidence type="ECO:0000259" key="30">
    <source>
        <dbReference type="PROSITE" id="PS51285"/>
    </source>
</evidence>
<dbReference type="CDD" id="cd20813">
    <property type="entry name" value="C1_ROCK"/>
    <property type="match status" value="1"/>
</dbReference>
<evidence type="ECO:0000256" key="7">
    <source>
        <dbReference type="ARBA" id="ARBA00022527"/>
    </source>
</evidence>
<evidence type="ECO:0000256" key="25">
    <source>
        <dbReference type="ARBA" id="ARBA00082807"/>
    </source>
</evidence>
<evidence type="ECO:0000256" key="5">
    <source>
        <dbReference type="ARBA" id="ARBA00012513"/>
    </source>
</evidence>
<keyword evidence="10" id="KW-0479">Metal-binding</keyword>
<dbReference type="PROSITE" id="PS50011">
    <property type="entry name" value="PROTEIN_KINASE_DOM"/>
    <property type="match status" value="1"/>
</dbReference>
<dbReference type="Gene3D" id="3.30.200.20">
    <property type="entry name" value="Phosphorylase Kinase, domain 1"/>
    <property type="match status" value="1"/>
</dbReference>
<feature type="region of interest" description="Disordered" evidence="27">
    <location>
        <begin position="1189"/>
        <end position="1215"/>
    </location>
</feature>
<dbReference type="GO" id="GO:0000281">
    <property type="term" value="P:mitotic cytokinesis"/>
    <property type="evidence" value="ECO:0007669"/>
    <property type="project" value="TreeGrafter"/>
</dbReference>
<evidence type="ECO:0000256" key="8">
    <source>
        <dbReference type="ARBA" id="ARBA00022553"/>
    </source>
</evidence>
<keyword evidence="8" id="KW-0597">Phosphoprotein</keyword>
<evidence type="ECO:0000256" key="27">
    <source>
        <dbReference type="SAM" id="MobiDB-lite"/>
    </source>
</evidence>
<dbReference type="InterPro" id="IPR000719">
    <property type="entry name" value="Prot_kinase_dom"/>
</dbReference>
<evidence type="ECO:0000259" key="29">
    <source>
        <dbReference type="PROSITE" id="PS50081"/>
    </source>
</evidence>
<dbReference type="Gene3D" id="3.30.60.20">
    <property type="match status" value="1"/>
</dbReference>
<comment type="subcellular location">
    <subcellularLocation>
        <location evidence="3">Cleavage furrow</location>
    </subcellularLocation>
    <subcellularLocation>
        <location evidence="2">Cytoplasm</location>
        <location evidence="2">Cytoskeleton</location>
    </subcellularLocation>
</comment>
<keyword evidence="19" id="KW-0175">Coiled coil</keyword>
<evidence type="ECO:0000256" key="19">
    <source>
        <dbReference type="ARBA" id="ARBA00023054"/>
    </source>
</evidence>
<protein>
    <recommendedName>
        <fullName evidence="23">Rho-associated protein kinase let-502</fullName>
        <ecNumber evidence="5">2.7.11.1</ecNumber>
    </recommendedName>
    <alternativeName>
        <fullName evidence="24">Lethal protein 502</fullName>
    </alternativeName>
    <alternativeName>
        <fullName evidence="25">Rho-binding kinase let-502</fullName>
    </alternativeName>
</protein>
<evidence type="ECO:0000256" key="3">
    <source>
        <dbReference type="ARBA" id="ARBA00004626"/>
    </source>
</evidence>
<dbReference type="GO" id="GO:0030866">
    <property type="term" value="P:cortical actin cytoskeleton organization"/>
    <property type="evidence" value="ECO:0007669"/>
    <property type="project" value="TreeGrafter"/>
</dbReference>
<evidence type="ECO:0000256" key="22">
    <source>
        <dbReference type="ARBA" id="ARBA00065158"/>
    </source>
</evidence>
<organism evidence="31 32">
    <name type="scientific">Mesorhabditis belari</name>
    <dbReference type="NCBI Taxonomy" id="2138241"/>
    <lineage>
        <taxon>Eukaryota</taxon>
        <taxon>Metazoa</taxon>
        <taxon>Ecdysozoa</taxon>
        <taxon>Nematoda</taxon>
        <taxon>Chromadorea</taxon>
        <taxon>Rhabditida</taxon>
        <taxon>Rhabditina</taxon>
        <taxon>Rhabditomorpha</taxon>
        <taxon>Rhabditoidea</taxon>
        <taxon>Rhabditidae</taxon>
        <taxon>Mesorhabditinae</taxon>
        <taxon>Mesorhabditis</taxon>
    </lineage>
</organism>
<accession>A0AAF3EDG1</accession>
<feature type="domain" description="Phorbol-ester/DAG-type" evidence="29">
    <location>
        <begin position="1103"/>
        <end position="1155"/>
    </location>
</feature>
<dbReference type="Gene3D" id="1.10.510.10">
    <property type="entry name" value="Transferase(Phosphotransferase) domain 1"/>
    <property type="match status" value="1"/>
</dbReference>
<reference evidence="32" key="1">
    <citation type="submission" date="2024-02" db="UniProtKB">
        <authorList>
            <consortium name="WormBaseParasite"/>
        </authorList>
    </citation>
    <scope>IDENTIFICATION</scope>
</reference>
<keyword evidence="6" id="KW-0963">Cytoplasm</keyword>
<dbReference type="InterPro" id="IPR046349">
    <property type="entry name" value="C1-like_sf"/>
</dbReference>
<dbReference type="InterPro" id="IPR050839">
    <property type="entry name" value="Rho-assoc_Ser/Thr_Kinase"/>
</dbReference>
<evidence type="ECO:0000313" key="31">
    <source>
        <dbReference type="Proteomes" id="UP000887575"/>
    </source>
</evidence>
<comment type="subunit">
    <text evidence="22">Interacts with rho-1.</text>
</comment>
<evidence type="ECO:0000259" key="28">
    <source>
        <dbReference type="PROSITE" id="PS50011"/>
    </source>
</evidence>
<dbReference type="GO" id="GO:0005856">
    <property type="term" value="C:cytoskeleton"/>
    <property type="evidence" value="ECO:0007669"/>
    <property type="project" value="UniProtKB-SubCell"/>
</dbReference>
<keyword evidence="20" id="KW-0206">Cytoskeleton</keyword>
<dbReference type="InterPro" id="IPR011993">
    <property type="entry name" value="PH-like_dom_sf"/>
</dbReference>
<evidence type="ECO:0000256" key="2">
    <source>
        <dbReference type="ARBA" id="ARBA00004245"/>
    </source>
</evidence>